<dbReference type="AlphaFoldDB" id="A0A161YPL6"/>
<gene>
    <name evidence="6" type="primary">fixK_1</name>
    <name evidence="6" type="ORF">CLMAG_25560</name>
</gene>
<keyword evidence="2" id="KW-0238">DNA-binding</keyword>
<dbReference type="PROSITE" id="PS50042">
    <property type="entry name" value="CNMP_BINDING_3"/>
    <property type="match status" value="1"/>
</dbReference>
<dbReference type="InterPro" id="IPR036388">
    <property type="entry name" value="WH-like_DNA-bd_sf"/>
</dbReference>
<dbReference type="InterPro" id="IPR018335">
    <property type="entry name" value="Tscrpt_reg_HTH_Crp-type_CS"/>
</dbReference>
<dbReference type="PROSITE" id="PS00042">
    <property type="entry name" value="HTH_CRP_1"/>
    <property type="match status" value="1"/>
</dbReference>
<dbReference type="InterPro" id="IPR050397">
    <property type="entry name" value="Env_Response_Regulators"/>
</dbReference>
<dbReference type="Gene3D" id="1.10.10.10">
    <property type="entry name" value="Winged helix-like DNA-binding domain superfamily/Winged helix DNA-binding domain"/>
    <property type="match status" value="1"/>
</dbReference>
<dbReference type="SMART" id="SM00419">
    <property type="entry name" value="HTH_CRP"/>
    <property type="match status" value="1"/>
</dbReference>
<dbReference type="SMART" id="SM00100">
    <property type="entry name" value="cNMP"/>
    <property type="match status" value="1"/>
</dbReference>
<sequence length="239" mass="27170">MNDLMNKSDCKEMEHVCASIVPIFSTLDTDELRKINSLIQKKEYAKGTILFEQEDPANYLYIIRHGKVKLYKMSKNGRKQIIRILEQGDFLGVLSLFSDEHHSLSAEALVDTGTCLISREDFKNLIRQNPEMSLGVIHALSKRLSYTEKFITDLMLKSIEERLVTWLMLLAEKEGKVTPQGILISINLSRNEIANLLGTTTETVSRKLTKLQSEEIISIKGSKTITILNKEKLEALIND</sequence>
<name>A0A161YPL6_9CLOT</name>
<dbReference type="Gene3D" id="2.60.120.10">
    <property type="entry name" value="Jelly Rolls"/>
    <property type="match status" value="1"/>
</dbReference>
<dbReference type="InterPro" id="IPR012318">
    <property type="entry name" value="HTH_CRP"/>
</dbReference>
<dbReference type="GO" id="GO:0005829">
    <property type="term" value="C:cytosol"/>
    <property type="evidence" value="ECO:0007669"/>
    <property type="project" value="TreeGrafter"/>
</dbReference>
<feature type="domain" description="HTH crp-type" evidence="5">
    <location>
        <begin position="157"/>
        <end position="231"/>
    </location>
</feature>
<keyword evidence="3" id="KW-0804">Transcription</keyword>
<dbReference type="EMBL" id="LWAE01000002">
    <property type="protein sequence ID" value="KZL92742.1"/>
    <property type="molecule type" value="Genomic_DNA"/>
</dbReference>
<dbReference type="InterPro" id="IPR018490">
    <property type="entry name" value="cNMP-bd_dom_sf"/>
</dbReference>
<dbReference type="PATRIC" id="fig|1121326.3.peg.2561"/>
<accession>A0A161YPL6</accession>
<dbReference type="Proteomes" id="UP000076603">
    <property type="component" value="Unassembled WGS sequence"/>
</dbReference>
<protein>
    <submittedName>
        <fullName evidence="6">Nitrogen fixation regulation protein FixK</fullName>
    </submittedName>
</protein>
<dbReference type="CDD" id="cd00092">
    <property type="entry name" value="HTH_CRP"/>
    <property type="match status" value="1"/>
</dbReference>
<evidence type="ECO:0000313" key="7">
    <source>
        <dbReference type="Proteomes" id="UP000076603"/>
    </source>
</evidence>
<dbReference type="GO" id="GO:0003700">
    <property type="term" value="F:DNA-binding transcription factor activity"/>
    <property type="evidence" value="ECO:0007669"/>
    <property type="project" value="InterPro"/>
</dbReference>
<evidence type="ECO:0000256" key="2">
    <source>
        <dbReference type="ARBA" id="ARBA00023125"/>
    </source>
</evidence>
<dbReference type="PANTHER" id="PTHR24567">
    <property type="entry name" value="CRP FAMILY TRANSCRIPTIONAL REGULATORY PROTEIN"/>
    <property type="match status" value="1"/>
</dbReference>
<dbReference type="Pfam" id="PF00027">
    <property type="entry name" value="cNMP_binding"/>
    <property type="match status" value="1"/>
</dbReference>
<dbReference type="GO" id="GO:0003677">
    <property type="term" value="F:DNA binding"/>
    <property type="evidence" value="ECO:0007669"/>
    <property type="project" value="UniProtKB-KW"/>
</dbReference>
<dbReference type="PRINTS" id="PR00034">
    <property type="entry name" value="HTHCRP"/>
</dbReference>
<keyword evidence="1" id="KW-0805">Transcription regulation</keyword>
<keyword evidence="7" id="KW-1185">Reference proteome</keyword>
<dbReference type="SUPFAM" id="SSF46785">
    <property type="entry name" value="Winged helix' DNA-binding domain"/>
    <property type="match status" value="1"/>
</dbReference>
<dbReference type="SUPFAM" id="SSF51206">
    <property type="entry name" value="cAMP-binding domain-like"/>
    <property type="match status" value="1"/>
</dbReference>
<evidence type="ECO:0000256" key="1">
    <source>
        <dbReference type="ARBA" id="ARBA00023015"/>
    </source>
</evidence>
<dbReference type="InterPro" id="IPR036390">
    <property type="entry name" value="WH_DNA-bd_sf"/>
</dbReference>
<organism evidence="6 7">
    <name type="scientific">Clostridium magnum DSM 2767</name>
    <dbReference type="NCBI Taxonomy" id="1121326"/>
    <lineage>
        <taxon>Bacteria</taxon>
        <taxon>Bacillati</taxon>
        <taxon>Bacillota</taxon>
        <taxon>Clostridia</taxon>
        <taxon>Eubacteriales</taxon>
        <taxon>Clostridiaceae</taxon>
        <taxon>Clostridium</taxon>
    </lineage>
</organism>
<evidence type="ECO:0000259" key="5">
    <source>
        <dbReference type="PROSITE" id="PS51063"/>
    </source>
</evidence>
<dbReference type="STRING" id="1121326.CLMAG_25560"/>
<comment type="caution">
    <text evidence="6">The sequence shown here is derived from an EMBL/GenBank/DDBJ whole genome shotgun (WGS) entry which is preliminary data.</text>
</comment>
<evidence type="ECO:0000256" key="3">
    <source>
        <dbReference type="ARBA" id="ARBA00023163"/>
    </source>
</evidence>
<dbReference type="Pfam" id="PF13545">
    <property type="entry name" value="HTH_Crp_2"/>
    <property type="match status" value="1"/>
</dbReference>
<dbReference type="PANTHER" id="PTHR24567:SF28">
    <property type="entry name" value="LISTERIOLYSIN REGULATORY PROTEIN"/>
    <property type="match status" value="1"/>
</dbReference>
<evidence type="ECO:0000313" key="6">
    <source>
        <dbReference type="EMBL" id="KZL92742.1"/>
    </source>
</evidence>
<dbReference type="CDD" id="cd00038">
    <property type="entry name" value="CAP_ED"/>
    <property type="match status" value="1"/>
</dbReference>
<evidence type="ECO:0000259" key="4">
    <source>
        <dbReference type="PROSITE" id="PS50042"/>
    </source>
</evidence>
<feature type="domain" description="Cyclic nucleotide-binding" evidence="4">
    <location>
        <begin position="23"/>
        <end position="143"/>
    </location>
</feature>
<dbReference type="PROSITE" id="PS51063">
    <property type="entry name" value="HTH_CRP_2"/>
    <property type="match status" value="1"/>
</dbReference>
<proteinExistence type="predicted"/>
<reference evidence="6 7" key="1">
    <citation type="submission" date="2016-04" db="EMBL/GenBank/DDBJ databases">
        <title>Genome sequence of Clostridium magnum DSM 2767.</title>
        <authorList>
            <person name="Poehlein A."/>
            <person name="Uhlig R."/>
            <person name="Fischer R."/>
            <person name="Bahl H."/>
            <person name="Daniel R."/>
        </authorList>
    </citation>
    <scope>NUCLEOTIDE SEQUENCE [LARGE SCALE GENOMIC DNA]</scope>
    <source>
        <strain evidence="6 7">DSM 2767</strain>
    </source>
</reference>
<dbReference type="InterPro" id="IPR000595">
    <property type="entry name" value="cNMP-bd_dom"/>
</dbReference>
<dbReference type="InterPro" id="IPR014710">
    <property type="entry name" value="RmlC-like_jellyroll"/>
</dbReference>